<comment type="similarity">
    <text evidence="2 7">Belongs to the glycosyl hydrolase 27 family.</text>
</comment>
<dbReference type="GO" id="GO:0005975">
    <property type="term" value="P:carbohydrate metabolic process"/>
    <property type="evidence" value="ECO:0007669"/>
    <property type="project" value="InterPro"/>
</dbReference>
<dbReference type="SUPFAM" id="SSF51011">
    <property type="entry name" value="Glycosyl hydrolase domain"/>
    <property type="match status" value="1"/>
</dbReference>
<dbReference type="InterPro" id="IPR002241">
    <property type="entry name" value="Glyco_hydro_27"/>
</dbReference>
<keyword evidence="6 7" id="KW-0326">Glycosidase</keyword>
<accession>A0A3M6ZJU4</accession>
<dbReference type="Proteomes" id="UP000282582">
    <property type="component" value="Unassembled WGS sequence"/>
</dbReference>
<evidence type="ECO:0000256" key="4">
    <source>
        <dbReference type="ARBA" id="ARBA00022729"/>
    </source>
</evidence>
<organism evidence="10 11">
    <name type="scientific">Hortaea werneckii</name>
    <name type="common">Black yeast</name>
    <name type="synonym">Cladosporium werneckii</name>
    <dbReference type="NCBI Taxonomy" id="91943"/>
    <lineage>
        <taxon>Eukaryota</taxon>
        <taxon>Fungi</taxon>
        <taxon>Dikarya</taxon>
        <taxon>Ascomycota</taxon>
        <taxon>Pezizomycotina</taxon>
        <taxon>Dothideomycetes</taxon>
        <taxon>Dothideomycetidae</taxon>
        <taxon>Mycosphaerellales</taxon>
        <taxon>Teratosphaeriaceae</taxon>
        <taxon>Hortaea</taxon>
    </lineage>
</organism>
<evidence type="ECO:0000256" key="5">
    <source>
        <dbReference type="ARBA" id="ARBA00022801"/>
    </source>
</evidence>
<dbReference type="GO" id="GO:0004557">
    <property type="term" value="F:alpha-galactosidase activity"/>
    <property type="evidence" value="ECO:0007669"/>
    <property type="project" value="UniProtKB-EC"/>
</dbReference>
<dbReference type="InterPro" id="IPR017853">
    <property type="entry name" value="GH"/>
</dbReference>
<evidence type="ECO:0000256" key="8">
    <source>
        <dbReference type="SAM" id="SignalP"/>
    </source>
</evidence>
<dbReference type="InterPro" id="IPR041233">
    <property type="entry name" value="Melibiase_C"/>
</dbReference>
<sequence>MAATIAAALAVLPFSSGLELPNDVGKLPALGWNSWNAYYCDINQGKILQAANSMVDRGFKNAGYNYINSDDCWSRMDGRDPETHELRPNMTKFPDGIKGTADQIHDMGFKFGIYSSAGTKTCGEYPASLGYEAIDAATFASWGVDYLKYDNCFPPEYWYDDCLSCEVDPSFSPTGIVNGSCTNSTPPVDHYSYERPIPFCALEWPVDGVNYTAKYTALRFRIMQEALLAQNRTILYSLCEWGMPLMITFVRVDYMLTVLPSQVSINRGDGATKLVAHGASLTTLPLEIVTSWPRIVEIINMNSFLSPFADFYGHNDADMLTIGNGNLTSAEIRTHFGLWALMKSPILIGTVVANLTDEEVSVLQNKMLLSFHQDPVFGKPAAAYKWGANPDWTFNNTVPAQYWSGASSNGTMVAMFNPFNETKSMEVDFNEVPQLDAKSSYEVVNVWDGSSMGSCERSVQMDVEAHDTAILLFTDS</sequence>
<dbReference type="PRINTS" id="PR00740">
    <property type="entry name" value="GLHYDRLASE27"/>
</dbReference>
<feature type="signal peptide" evidence="8">
    <location>
        <begin position="1"/>
        <end position="17"/>
    </location>
</feature>
<dbReference type="Gene3D" id="2.60.40.1180">
    <property type="entry name" value="Golgi alpha-mannosidase II"/>
    <property type="match status" value="1"/>
</dbReference>
<evidence type="ECO:0000256" key="2">
    <source>
        <dbReference type="ARBA" id="ARBA00009743"/>
    </source>
</evidence>
<evidence type="ECO:0000256" key="1">
    <source>
        <dbReference type="ARBA" id="ARBA00001255"/>
    </source>
</evidence>
<dbReference type="Gene3D" id="3.20.20.70">
    <property type="entry name" value="Aldolase class I"/>
    <property type="match status" value="2"/>
</dbReference>
<keyword evidence="4 8" id="KW-0732">Signal</keyword>
<name>A0A3M6ZJU4_HORWE</name>
<protein>
    <recommendedName>
        <fullName evidence="3 7">Alpha-galactosidase</fullName>
        <ecNumber evidence="3 7">3.2.1.22</ecNumber>
    </recommendedName>
    <alternativeName>
        <fullName evidence="7">Melibiase</fullName>
    </alternativeName>
</protein>
<feature type="chain" id="PRO_5018040215" description="Alpha-galactosidase" evidence="8">
    <location>
        <begin position="18"/>
        <end position="476"/>
    </location>
</feature>
<dbReference type="InterPro" id="IPR013780">
    <property type="entry name" value="Glyco_hydro_b"/>
</dbReference>
<dbReference type="PANTHER" id="PTHR11452:SF61">
    <property type="entry name" value="ALPHA-GALACTOSIDASE B-RELATED"/>
    <property type="match status" value="1"/>
</dbReference>
<evidence type="ECO:0000256" key="3">
    <source>
        <dbReference type="ARBA" id="ARBA00012755"/>
    </source>
</evidence>
<gene>
    <name evidence="10" type="ORF">D0868_00812</name>
</gene>
<dbReference type="EC" id="3.2.1.22" evidence="3 7"/>
<comment type="caution">
    <text evidence="10">The sequence shown here is derived from an EMBL/GenBank/DDBJ whole genome shotgun (WGS) entry which is preliminary data.</text>
</comment>
<dbReference type="PANTHER" id="PTHR11452">
    <property type="entry name" value="ALPHA-GALACTOSIDASE/ALPHA-N-ACETYLGALACTOSAMINIDASE"/>
    <property type="match status" value="1"/>
</dbReference>
<evidence type="ECO:0000256" key="6">
    <source>
        <dbReference type="ARBA" id="ARBA00023295"/>
    </source>
</evidence>
<dbReference type="Pfam" id="PF17801">
    <property type="entry name" value="Melibiase_C"/>
    <property type="match status" value="1"/>
</dbReference>
<reference evidence="10 11" key="1">
    <citation type="journal article" date="2018" name="BMC Genomics">
        <title>Genomic evidence for intraspecific hybridization in a clonal and extremely halotolerant yeast.</title>
        <authorList>
            <person name="Gostincar C."/>
            <person name="Stajich J.E."/>
            <person name="Zupancic J."/>
            <person name="Zalar P."/>
            <person name="Gunde-Cimerman N."/>
        </authorList>
    </citation>
    <scope>NUCLEOTIDE SEQUENCE [LARGE SCALE GENOMIC DNA]</scope>
    <source>
        <strain evidence="10 11">EXF-6654</strain>
    </source>
</reference>
<dbReference type="AlphaFoldDB" id="A0A3M6ZJU4"/>
<dbReference type="SUPFAM" id="SSF51445">
    <property type="entry name" value="(Trans)glycosidases"/>
    <property type="match status" value="1"/>
</dbReference>
<feature type="domain" description="Alpha galactosidase C-terminal" evidence="9">
    <location>
        <begin position="399"/>
        <end position="472"/>
    </location>
</feature>
<dbReference type="EMBL" id="QWIK01000031">
    <property type="protein sequence ID" value="RMY15576.1"/>
    <property type="molecule type" value="Genomic_DNA"/>
</dbReference>
<dbReference type="InterPro" id="IPR013785">
    <property type="entry name" value="Aldolase_TIM"/>
</dbReference>
<proteinExistence type="inferred from homology"/>
<evidence type="ECO:0000313" key="11">
    <source>
        <dbReference type="Proteomes" id="UP000282582"/>
    </source>
</evidence>
<dbReference type="CDD" id="cd14792">
    <property type="entry name" value="GH27"/>
    <property type="match status" value="1"/>
</dbReference>
<keyword evidence="7" id="KW-1015">Disulfide bond</keyword>
<evidence type="ECO:0000313" key="10">
    <source>
        <dbReference type="EMBL" id="RMY15576.1"/>
    </source>
</evidence>
<dbReference type="Pfam" id="PF16499">
    <property type="entry name" value="Melibiase_2"/>
    <property type="match status" value="2"/>
</dbReference>
<evidence type="ECO:0000256" key="7">
    <source>
        <dbReference type="RuleBase" id="RU361168"/>
    </source>
</evidence>
<comment type="catalytic activity">
    <reaction evidence="1 7">
        <text>Hydrolysis of terminal, non-reducing alpha-D-galactose residues in alpha-D-galactosides, including galactose oligosaccharides, galactomannans and galactolipids.</text>
        <dbReference type="EC" id="3.2.1.22"/>
    </reaction>
</comment>
<keyword evidence="5 7" id="KW-0378">Hydrolase</keyword>
<evidence type="ECO:0000259" key="9">
    <source>
        <dbReference type="Pfam" id="PF17801"/>
    </source>
</evidence>
<dbReference type="VEuPathDB" id="FungiDB:BTJ68_11359"/>